<accession>A0A6J5L3X5</accession>
<proteinExistence type="predicted"/>
<sequence length="246" mass="23406">MMQNILVSYGSVARVEFVVTVESQWGSYVISPSKISGYLPGATTATFVVTGDIGSPSAGSAAVVIDSSWHPNDSVALIINNGTTVLGKGGDGNSGSGGPAIIAYRAVTITNNGIVGGGGGGGAAGQQYETKDKNGNTTLTGASGGGGGAGNWFGWGGGGSAAAPGKKTYNTLQNGASGASGTMFTGGAGGDGYAGAGGGLGQFGASGGADSWGYVAMGGIPGAALVGLSFVNSGNGILGTVYGAQT</sequence>
<evidence type="ECO:0000313" key="1">
    <source>
        <dbReference type="EMBL" id="CAB4129448.1"/>
    </source>
</evidence>
<keyword evidence="1" id="KW-0675">Receptor</keyword>
<name>A0A6J5L3X5_9CAUD</name>
<organism evidence="1">
    <name type="scientific">uncultured Caudovirales phage</name>
    <dbReference type="NCBI Taxonomy" id="2100421"/>
    <lineage>
        <taxon>Viruses</taxon>
        <taxon>Duplodnaviria</taxon>
        <taxon>Heunggongvirae</taxon>
        <taxon>Uroviricota</taxon>
        <taxon>Caudoviricetes</taxon>
        <taxon>Peduoviridae</taxon>
        <taxon>Maltschvirus</taxon>
        <taxon>Maltschvirus maltsch</taxon>
    </lineage>
</organism>
<protein>
    <submittedName>
        <fullName evidence="1">Receptor-recognising protein Gp38</fullName>
    </submittedName>
</protein>
<dbReference type="EMBL" id="LR796237">
    <property type="protein sequence ID" value="CAB4129448.1"/>
    <property type="molecule type" value="Genomic_DNA"/>
</dbReference>
<reference evidence="1" key="1">
    <citation type="submission" date="2020-04" db="EMBL/GenBank/DDBJ databases">
        <authorList>
            <person name="Chiriac C."/>
            <person name="Salcher M."/>
            <person name="Ghai R."/>
            <person name="Kavagutti S V."/>
        </authorList>
    </citation>
    <scope>NUCLEOTIDE SEQUENCE</scope>
</reference>
<gene>
    <name evidence="1" type="ORF">UFOVP116_11</name>
</gene>